<keyword evidence="6" id="KW-0732">Signal</keyword>
<dbReference type="Proteomes" id="UP000190198">
    <property type="component" value="Unassembled WGS sequence"/>
</dbReference>
<dbReference type="SUPFAM" id="SSF56935">
    <property type="entry name" value="Porins"/>
    <property type="match status" value="1"/>
</dbReference>
<keyword evidence="2 12" id="KW-0813">Transport</keyword>
<evidence type="ECO:0000313" key="14">
    <source>
        <dbReference type="EMBL" id="OOZ38253.1"/>
    </source>
</evidence>
<dbReference type="EMBL" id="MPRK01000199">
    <property type="protein sequence ID" value="OOZ38253.1"/>
    <property type="molecule type" value="Genomic_DNA"/>
</dbReference>
<evidence type="ECO:0000256" key="1">
    <source>
        <dbReference type="ARBA" id="ARBA00004571"/>
    </source>
</evidence>
<keyword evidence="7" id="KW-0408">Iron</keyword>
<dbReference type="InterPro" id="IPR036942">
    <property type="entry name" value="Beta-barrel_TonB_sf"/>
</dbReference>
<feature type="domain" description="TonB-dependent receptor-like beta-barrel" evidence="13">
    <location>
        <begin position="2"/>
        <end position="213"/>
    </location>
</feature>
<dbReference type="PROSITE" id="PS52016">
    <property type="entry name" value="TONB_DEPENDENT_REC_3"/>
    <property type="match status" value="1"/>
</dbReference>
<keyword evidence="15" id="KW-1185">Reference proteome</keyword>
<sequence>MSPKFSATYQNADNQNAYFRYANGFRIPQASRLYMLSTNNSAFTLDPETTDTFEVGYKLSGDNTQFEAAVYHMIIDDTIVRRTIEGGANDGDRYYVNGGKTLHQGVEVSVDHQFNKEFGARLAYSYSEHTYDNDDVYGNNEQAEAPNHLANLRLTYKPSKLPGLTTMFEVEHVGDYWMDDKNTRTYDGYTVGHLKATYDASDRLSFNAKLNNITDEIYAESATYGYGKEKYTPAAPRQLFVGLEYKL</sequence>
<gene>
    <name evidence="14" type="ORF">BOW52_08970</name>
</gene>
<protein>
    <recommendedName>
        <fullName evidence="13">TonB-dependent receptor-like beta-barrel domain-containing protein</fullName>
    </recommendedName>
</protein>
<evidence type="ECO:0000256" key="7">
    <source>
        <dbReference type="ARBA" id="ARBA00023004"/>
    </source>
</evidence>
<dbReference type="Pfam" id="PF00593">
    <property type="entry name" value="TonB_dep_Rec_b-barrel"/>
    <property type="match status" value="1"/>
</dbReference>
<name>A0A1T2KZI3_9GAMM</name>
<evidence type="ECO:0000256" key="10">
    <source>
        <dbReference type="ARBA" id="ARBA00023136"/>
    </source>
</evidence>
<organism evidence="14 15">
    <name type="scientific">Solemya elarraichensis gill symbiont</name>
    <dbReference type="NCBI Taxonomy" id="1918949"/>
    <lineage>
        <taxon>Bacteria</taxon>
        <taxon>Pseudomonadati</taxon>
        <taxon>Pseudomonadota</taxon>
        <taxon>Gammaproteobacteria</taxon>
        <taxon>sulfur-oxidizing symbionts</taxon>
    </lineage>
</organism>
<evidence type="ECO:0000256" key="5">
    <source>
        <dbReference type="ARBA" id="ARBA00022692"/>
    </source>
</evidence>
<dbReference type="InterPro" id="IPR000531">
    <property type="entry name" value="Beta-barrel_TonB"/>
</dbReference>
<proteinExistence type="inferred from homology"/>
<evidence type="ECO:0000256" key="4">
    <source>
        <dbReference type="ARBA" id="ARBA00022496"/>
    </source>
</evidence>
<keyword evidence="9" id="KW-0798">TonB box</keyword>
<evidence type="ECO:0000256" key="9">
    <source>
        <dbReference type="ARBA" id="ARBA00023077"/>
    </source>
</evidence>
<keyword evidence="10 12" id="KW-0472">Membrane</keyword>
<dbReference type="PANTHER" id="PTHR32552:SF68">
    <property type="entry name" value="FERRICHROME OUTER MEMBRANE TRANSPORTER_PHAGE RECEPTOR"/>
    <property type="match status" value="1"/>
</dbReference>
<keyword evidence="8" id="KW-0406">Ion transport</keyword>
<evidence type="ECO:0000259" key="13">
    <source>
        <dbReference type="Pfam" id="PF00593"/>
    </source>
</evidence>
<keyword evidence="4" id="KW-0410">Iron transport</keyword>
<evidence type="ECO:0000256" key="12">
    <source>
        <dbReference type="PROSITE-ProRule" id="PRU01360"/>
    </source>
</evidence>
<evidence type="ECO:0000256" key="8">
    <source>
        <dbReference type="ARBA" id="ARBA00023065"/>
    </source>
</evidence>
<evidence type="ECO:0000256" key="3">
    <source>
        <dbReference type="ARBA" id="ARBA00022452"/>
    </source>
</evidence>
<dbReference type="AlphaFoldDB" id="A0A1T2KZI3"/>
<dbReference type="PANTHER" id="PTHR32552">
    <property type="entry name" value="FERRICHROME IRON RECEPTOR-RELATED"/>
    <property type="match status" value="1"/>
</dbReference>
<keyword evidence="11 12" id="KW-0998">Cell outer membrane</keyword>
<accession>A0A1T2KZI3</accession>
<evidence type="ECO:0000256" key="11">
    <source>
        <dbReference type="ARBA" id="ARBA00023237"/>
    </source>
</evidence>
<dbReference type="Gene3D" id="2.40.170.20">
    <property type="entry name" value="TonB-dependent receptor, beta-barrel domain"/>
    <property type="match status" value="1"/>
</dbReference>
<keyword evidence="3 12" id="KW-1134">Transmembrane beta strand</keyword>
<evidence type="ECO:0000313" key="15">
    <source>
        <dbReference type="Proteomes" id="UP000190198"/>
    </source>
</evidence>
<dbReference type="GO" id="GO:0009279">
    <property type="term" value="C:cell outer membrane"/>
    <property type="evidence" value="ECO:0007669"/>
    <property type="project" value="UniProtKB-SubCell"/>
</dbReference>
<reference evidence="14 15" key="1">
    <citation type="submission" date="2016-11" db="EMBL/GenBank/DDBJ databases">
        <title>Mixed transmission modes and dynamic genome evolution in an obligate animal-bacterial symbiosis.</title>
        <authorList>
            <person name="Russell S.L."/>
            <person name="Corbett-Detig R.B."/>
            <person name="Cavanaugh C.M."/>
        </authorList>
    </citation>
    <scope>NUCLEOTIDE SEQUENCE [LARGE SCALE GENOMIC DNA]</scope>
    <source>
        <strain evidence="14">Sp-SM6</strain>
    </source>
</reference>
<evidence type="ECO:0000256" key="6">
    <source>
        <dbReference type="ARBA" id="ARBA00022729"/>
    </source>
</evidence>
<comment type="similarity">
    <text evidence="12">Belongs to the TonB-dependent receptor family.</text>
</comment>
<dbReference type="GO" id="GO:0015344">
    <property type="term" value="F:siderophore uptake transmembrane transporter activity"/>
    <property type="evidence" value="ECO:0007669"/>
    <property type="project" value="TreeGrafter"/>
</dbReference>
<dbReference type="InterPro" id="IPR039426">
    <property type="entry name" value="TonB-dep_rcpt-like"/>
</dbReference>
<evidence type="ECO:0000256" key="2">
    <source>
        <dbReference type="ARBA" id="ARBA00022448"/>
    </source>
</evidence>
<keyword evidence="5 12" id="KW-0812">Transmembrane</keyword>
<comment type="subcellular location">
    <subcellularLocation>
        <location evidence="1 12">Cell outer membrane</location>
        <topology evidence="1 12">Multi-pass membrane protein</topology>
    </subcellularLocation>
</comment>
<comment type="caution">
    <text evidence="14">The sequence shown here is derived from an EMBL/GenBank/DDBJ whole genome shotgun (WGS) entry which is preliminary data.</text>
</comment>